<feature type="chain" id="PRO_5038672430" description="Type-1 angiotensin II receptor-associated protein" evidence="7">
    <location>
        <begin position="23"/>
        <end position="181"/>
    </location>
</feature>
<feature type="compositionally biased region" description="Polar residues" evidence="5">
    <location>
        <begin position="171"/>
        <end position="181"/>
    </location>
</feature>
<feature type="signal peptide" evidence="7">
    <location>
        <begin position="1"/>
        <end position="22"/>
    </location>
</feature>
<keyword evidence="3 6" id="KW-1133">Transmembrane helix</keyword>
<dbReference type="OrthoDB" id="8191171at2759"/>
<accession>A0A9D4JXL2</accession>
<feature type="transmembrane region" description="Helical" evidence="6">
    <location>
        <begin position="98"/>
        <end position="123"/>
    </location>
</feature>
<evidence type="ECO:0000256" key="4">
    <source>
        <dbReference type="ARBA" id="ARBA00023136"/>
    </source>
</evidence>
<evidence type="ECO:0000256" key="3">
    <source>
        <dbReference type="ARBA" id="ARBA00022989"/>
    </source>
</evidence>
<dbReference type="PANTHER" id="PTHR16521">
    <property type="entry name" value="TYPE-1 ANGIOTENSIN II RECEPTOR-ASSOCIATED PROTEIN"/>
    <property type="match status" value="1"/>
</dbReference>
<dbReference type="InterPro" id="IPR009436">
    <property type="entry name" value="AGTRAP"/>
</dbReference>
<evidence type="ECO:0000256" key="1">
    <source>
        <dbReference type="ARBA" id="ARBA00004141"/>
    </source>
</evidence>
<name>A0A9D4JXL2_DREPO</name>
<dbReference type="GO" id="GO:0005886">
    <property type="term" value="C:plasma membrane"/>
    <property type="evidence" value="ECO:0007669"/>
    <property type="project" value="TreeGrafter"/>
</dbReference>
<evidence type="ECO:0008006" key="10">
    <source>
        <dbReference type="Google" id="ProtNLM"/>
    </source>
</evidence>
<reference evidence="8" key="2">
    <citation type="submission" date="2020-11" db="EMBL/GenBank/DDBJ databases">
        <authorList>
            <person name="McCartney M.A."/>
            <person name="Auch B."/>
            <person name="Kono T."/>
            <person name="Mallez S."/>
            <person name="Becker A."/>
            <person name="Gohl D.M."/>
            <person name="Silverstein K.A.T."/>
            <person name="Koren S."/>
            <person name="Bechman K.B."/>
            <person name="Herman A."/>
            <person name="Abrahante J.E."/>
            <person name="Garbe J."/>
        </authorList>
    </citation>
    <scope>NUCLEOTIDE SEQUENCE</scope>
    <source>
        <strain evidence="8">Duluth1</strain>
        <tissue evidence="8">Whole animal</tissue>
    </source>
</reference>
<feature type="transmembrane region" description="Helical" evidence="6">
    <location>
        <begin position="55"/>
        <end position="77"/>
    </location>
</feature>
<feature type="transmembrane region" description="Helical" evidence="6">
    <location>
        <begin position="12"/>
        <end position="35"/>
    </location>
</feature>
<dbReference type="Pfam" id="PF06396">
    <property type="entry name" value="AGTRAP"/>
    <property type="match status" value="1"/>
</dbReference>
<dbReference type="AlphaFoldDB" id="A0A9D4JXL2"/>
<keyword evidence="9" id="KW-1185">Reference proteome</keyword>
<comment type="subcellular location">
    <subcellularLocation>
        <location evidence="1">Membrane</location>
        <topology evidence="1">Multi-pass membrane protein</topology>
    </subcellularLocation>
</comment>
<dbReference type="EMBL" id="JAIWYP010000005">
    <property type="protein sequence ID" value="KAH3824043.1"/>
    <property type="molecule type" value="Genomic_DNA"/>
</dbReference>
<evidence type="ECO:0000256" key="5">
    <source>
        <dbReference type="SAM" id="MobiDB-lite"/>
    </source>
</evidence>
<evidence type="ECO:0000313" key="9">
    <source>
        <dbReference type="Proteomes" id="UP000828390"/>
    </source>
</evidence>
<organism evidence="8 9">
    <name type="scientific">Dreissena polymorpha</name>
    <name type="common">Zebra mussel</name>
    <name type="synonym">Mytilus polymorpha</name>
    <dbReference type="NCBI Taxonomy" id="45954"/>
    <lineage>
        <taxon>Eukaryota</taxon>
        <taxon>Metazoa</taxon>
        <taxon>Spiralia</taxon>
        <taxon>Lophotrochozoa</taxon>
        <taxon>Mollusca</taxon>
        <taxon>Bivalvia</taxon>
        <taxon>Autobranchia</taxon>
        <taxon>Heteroconchia</taxon>
        <taxon>Euheterodonta</taxon>
        <taxon>Imparidentia</taxon>
        <taxon>Neoheterodontei</taxon>
        <taxon>Myida</taxon>
        <taxon>Dreissenoidea</taxon>
        <taxon>Dreissenidae</taxon>
        <taxon>Dreissena</taxon>
    </lineage>
</organism>
<evidence type="ECO:0000313" key="8">
    <source>
        <dbReference type="EMBL" id="KAH3824043.1"/>
    </source>
</evidence>
<feature type="region of interest" description="Disordered" evidence="5">
    <location>
        <begin position="146"/>
        <end position="181"/>
    </location>
</feature>
<dbReference type="SMART" id="SM00805">
    <property type="entry name" value="AGTRAP"/>
    <property type="match status" value="1"/>
</dbReference>
<dbReference type="PANTHER" id="PTHR16521:SF3">
    <property type="entry name" value="TYPE-1 ANGIOTENSIN II RECEPTOR-ASSOCIATED PROTEIN"/>
    <property type="match status" value="1"/>
</dbReference>
<protein>
    <recommendedName>
        <fullName evidence="10">Type-1 angiotensin II receptor-associated protein</fullName>
    </recommendedName>
</protein>
<evidence type="ECO:0000256" key="7">
    <source>
        <dbReference type="SAM" id="SignalP"/>
    </source>
</evidence>
<reference evidence="8" key="1">
    <citation type="journal article" date="2019" name="bioRxiv">
        <title>The Genome of the Zebra Mussel, Dreissena polymorpha: A Resource for Invasive Species Research.</title>
        <authorList>
            <person name="McCartney M.A."/>
            <person name="Auch B."/>
            <person name="Kono T."/>
            <person name="Mallez S."/>
            <person name="Zhang Y."/>
            <person name="Obille A."/>
            <person name="Becker A."/>
            <person name="Abrahante J.E."/>
            <person name="Garbe J."/>
            <person name="Badalamenti J.P."/>
            <person name="Herman A."/>
            <person name="Mangelson H."/>
            <person name="Liachko I."/>
            <person name="Sullivan S."/>
            <person name="Sone E.D."/>
            <person name="Koren S."/>
            <person name="Silverstein K.A.T."/>
            <person name="Beckman K.B."/>
            <person name="Gohl D.M."/>
        </authorList>
    </citation>
    <scope>NUCLEOTIDE SEQUENCE</scope>
    <source>
        <strain evidence="8">Duluth1</strain>
        <tissue evidence="8">Whole animal</tissue>
    </source>
</reference>
<dbReference type="Proteomes" id="UP000828390">
    <property type="component" value="Unassembled WGS sequence"/>
</dbReference>
<keyword evidence="7" id="KW-0732">Signal</keyword>
<gene>
    <name evidence="8" type="ORF">DPMN_125871</name>
</gene>
<keyword evidence="4 6" id="KW-0472">Membrane</keyword>
<dbReference type="GO" id="GO:0038166">
    <property type="term" value="P:angiotensin-activated signaling pathway"/>
    <property type="evidence" value="ECO:0007669"/>
    <property type="project" value="InterPro"/>
</dbReference>
<sequence>MNPPQITLKLIVFFHFIFTVWASQIGFLGPSYVYMNLFTMSLGVWSIVHHESAEPIFMFLLCHLFSILQDIILLGIYEPRAYNIYERDGVDATARNEYRFSLGMSIVNLIIKPVTAFLIYRIYGERGGSYGDFHIPGVGNLPSFNPGSPTRGAYEDIDTPPSAPSADEPNFNDQYNSPEKH</sequence>
<keyword evidence="2 6" id="KW-0812">Transmembrane</keyword>
<proteinExistence type="predicted"/>
<evidence type="ECO:0000256" key="2">
    <source>
        <dbReference type="ARBA" id="ARBA00022692"/>
    </source>
</evidence>
<evidence type="ECO:0000256" key="6">
    <source>
        <dbReference type="SAM" id="Phobius"/>
    </source>
</evidence>
<comment type="caution">
    <text evidence="8">The sequence shown here is derived from an EMBL/GenBank/DDBJ whole genome shotgun (WGS) entry which is preliminary data.</text>
</comment>